<feature type="transmembrane region" description="Helical" evidence="6">
    <location>
        <begin position="271"/>
        <end position="290"/>
    </location>
</feature>
<dbReference type="InterPro" id="IPR022343">
    <property type="entry name" value="GCR1-cAMP_receptor"/>
</dbReference>
<dbReference type="PROSITE" id="PS50261">
    <property type="entry name" value="G_PROTEIN_RECEP_F2_4"/>
    <property type="match status" value="1"/>
</dbReference>
<dbReference type="Pfam" id="PF11710">
    <property type="entry name" value="Git3"/>
    <property type="match status" value="1"/>
</dbReference>
<dbReference type="Proteomes" id="UP000777438">
    <property type="component" value="Unassembled WGS sequence"/>
</dbReference>
<evidence type="ECO:0000256" key="4">
    <source>
        <dbReference type="ARBA" id="ARBA00023136"/>
    </source>
</evidence>
<evidence type="ECO:0000256" key="3">
    <source>
        <dbReference type="ARBA" id="ARBA00022989"/>
    </source>
</evidence>
<comment type="caution">
    <text evidence="9">The sequence shown here is derived from an EMBL/GenBank/DDBJ whole genome shotgun (WGS) entry which is preliminary data.</text>
</comment>
<dbReference type="GO" id="GO:0007166">
    <property type="term" value="P:cell surface receptor signaling pathway"/>
    <property type="evidence" value="ECO:0007669"/>
    <property type="project" value="InterPro"/>
</dbReference>
<dbReference type="PANTHER" id="PTHR23112">
    <property type="entry name" value="G PROTEIN-COUPLED RECEPTOR 157-RELATED"/>
    <property type="match status" value="1"/>
</dbReference>
<feature type="transmembrane region" description="Helical" evidence="6">
    <location>
        <begin position="60"/>
        <end position="77"/>
    </location>
</feature>
<evidence type="ECO:0000313" key="10">
    <source>
        <dbReference type="Proteomes" id="UP000777438"/>
    </source>
</evidence>
<evidence type="ECO:0000313" key="9">
    <source>
        <dbReference type="EMBL" id="KAH6891516.1"/>
    </source>
</evidence>
<organism evidence="9 10">
    <name type="scientific">Thelonectria olida</name>
    <dbReference type="NCBI Taxonomy" id="1576542"/>
    <lineage>
        <taxon>Eukaryota</taxon>
        <taxon>Fungi</taxon>
        <taxon>Dikarya</taxon>
        <taxon>Ascomycota</taxon>
        <taxon>Pezizomycotina</taxon>
        <taxon>Sordariomycetes</taxon>
        <taxon>Hypocreomycetidae</taxon>
        <taxon>Hypocreales</taxon>
        <taxon>Nectriaceae</taxon>
        <taxon>Thelonectria</taxon>
    </lineage>
</organism>
<comment type="subcellular location">
    <subcellularLocation>
        <location evidence="1">Membrane</location>
        <topology evidence="1">Multi-pass membrane protein</topology>
    </subcellularLocation>
</comment>
<proteinExistence type="predicted"/>
<evidence type="ECO:0000256" key="2">
    <source>
        <dbReference type="ARBA" id="ARBA00022692"/>
    </source>
</evidence>
<accession>A0A9P8WAF9</accession>
<dbReference type="SUPFAM" id="SSF81321">
    <property type="entry name" value="Family A G protein-coupled receptor-like"/>
    <property type="match status" value="1"/>
</dbReference>
<dbReference type="InterPro" id="IPR022596">
    <property type="entry name" value="GPR1/2/3_C"/>
</dbReference>
<evidence type="ECO:0000256" key="6">
    <source>
        <dbReference type="SAM" id="Phobius"/>
    </source>
</evidence>
<dbReference type="AlphaFoldDB" id="A0A9P8WAF9"/>
<evidence type="ECO:0000256" key="1">
    <source>
        <dbReference type="ARBA" id="ARBA00004141"/>
    </source>
</evidence>
<name>A0A9P8WAF9_9HYPO</name>
<reference evidence="9 10" key="1">
    <citation type="journal article" date="2021" name="Nat. Commun.">
        <title>Genetic determinants of endophytism in the Arabidopsis root mycobiome.</title>
        <authorList>
            <person name="Mesny F."/>
            <person name="Miyauchi S."/>
            <person name="Thiergart T."/>
            <person name="Pickel B."/>
            <person name="Atanasova L."/>
            <person name="Karlsson M."/>
            <person name="Huettel B."/>
            <person name="Barry K.W."/>
            <person name="Haridas S."/>
            <person name="Chen C."/>
            <person name="Bauer D."/>
            <person name="Andreopoulos W."/>
            <person name="Pangilinan J."/>
            <person name="LaButti K."/>
            <person name="Riley R."/>
            <person name="Lipzen A."/>
            <person name="Clum A."/>
            <person name="Drula E."/>
            <person name="Henrissat B."/>
            <person name="Kohler A."/>
            <person name="Grigoriev I.V."/>
            <person name="Martin F.M."/>
            <person name="Hacquard S."/>
        </authorList>
    </citation>
    <scope>NUCLEOTIDE SEQUENCE [LARGE SCALE GENOMIC DNA]</scope>
    <source>
        <strain evidence="9 10">MPI-CAGE-CH-0241</strain>
    </source>
</reference>
<protein>
    <recommendedName>
        <fullName evidence="11">G-protein coupled receptors family 2 profile 2 domain-containing protein</fullName>
    </recommendedName>
</protein>
<feature type="transmembrane region" description="Helical" evidence="6">
    <location>
        <begin position="27"/>
        <end position="48"/>
    </location>
</feature>
<dbReference type="Pfam" id="PF11970">
    <property type="entry name" value="GPR_Gpa2_C"/>
    <property type="match status" value="1"/>
</dbReference>
<evidence type="ECO:0008006" key="11">
    <source>
        <dbReference type="Google" id="ProtNLM"/>
    </source>
</evidence>
<dbReference type="PRINTS" id="PR02001">
    <property type="entry name" value="GCR1CAMPR"/>
</dbReference>
<dbReference type="PROSITE" id="PS50262">
    <property type="entry name" value="G_PROTEIN_RECEP_F1_2"/>
    <property type="match status" value="1"/>
</dbReference>
<feature type="region of interest" description="Disordered" evidence="5">
    <location>
        <begin position="350"/>
        <end position="369"/>
    </location>
</feature>
<gene>
    <name evidence="9" type="ORF">B0T10DRAFT_402115</name>
</gene>
<dbReference type="GO" id="GO:0007189">
    <property type="term" value="P:adenylate cyclase-activating G protein-coupled receptor signaling pathway"/>
    <property type="evidence" value="ECO:0007669"/>
    <property type="project" value="TreeGrafter"/>
</dbReference>
<keyword evidence="2 6" id="KW-0812">Transmembrane</keyword>
<evidence type="ECO:0000259" key="8">
    <source>
        <dbReference type="PROSITE" id="PS50262"/>
    </source>
</evidence>
<dbReference type="OrthoDB" id="100006at2759"/>
<feature type="domain" description="G-protein coupled receptors family 2 profile 2" evidence="7">
    <location>
        <begin position="25"/>
        <end position="208"/>
    </location>
</feature>
<dbReference type="InterPro" id="IPR023041">
    <property type="entry name" value="Glucose_rcpt_Git3-like_N"/>
</dbReference>
<evidence type="ECO:0000259" key="7">
    <source>
        <dbReference type="PROSITE" id="PS50261"/>
    </source>
</evidence>
<keyword evidence="10" id="KW-1185">Reference proteome</keyword>
<dbReference type="InterPro" id="IPR017981">
    <property type="entry name" value="GPCR_2-like_7TM"/>
</dbReference>
<dbReference type="GO" id="GO:0004930">
    <property type="term" value="F:G protein-coupled receptor activity"/>
    <property type="evidence" value="ECO:0007669"/>
    <property type="project" value="TreeGrafter"/>
</dbReference>
<feature type="transmembrane region" description="Helical" evidence="6">
    <location>
        <begin position="113"/>
        <end position="130"/>
    </location>
</feature>
<feature type="domain" description="G-protein coupled receptors family 1 profile" evidence="8">
    <location>
        <begin position="39"/>
        <end position="321"/>
    </location>
</feature>
<sequence>MRLQLNISPRGALAAPTDETEIHLQSAIVMTASICSLLGAGWIILSFVCFKTLRSFRHQLILGLAISDFLMAVNFLSSTAMNVSGRYIGAPEQQAFCTFNGFVTQLFVIQTDYWVLIIAACTYFILAGHSRLSSWAEVHPRALFCLPWALTLLWAGIGLKVAGYGDIGAWCWFTSDRVRLFVNFVPRWIIILAILAMYLRLCFILHLAHKSLMSFGHSSSNPPGTRDVHGTEHSDHQLRDLSYAGEYNAGPGRHPPEINGKRLKKIAQLMLMYPLAYMLIWTLPTTVRIYQTTKGVRAPFALQTIDKCCIVLQGTIDAIIYGMNEACLSRWRELFSSGSSSFTTGVSVVQPGDTHHRNRHSTRSSHLQNTVAVNPTSSLESILPAARSITRSTGNSVEVETIALK</sequence>
<keyword evidence="3 6" id="KW-1133">Transmembrane helix</keyword>
<keyword evidence="4 6" id="KW-0472">Membrane</keyword>
<dbReference type="GO" id="GO:0005886">
    <property type="term" value="C:plasma membrane"/>
    <property type="evidence" value="ECO:0007669"/>
    <property type="project" value="TreeGrafter"/>
</dbReference>
<dbReference type="InterPro" id="IPR017452">
    <property type="entry name" value="GPCR_Rhodpsn_7TM"/>
</dbReference>
<feature type="transmembrane region" description="Helical" evidence="6">
    <location>
        <begin position="185"/>
        <end position="208"/>
    </location>
</feature>
<dbReference type="PANTHER" id="PTHR23112:SF0">
    <property type="entry name" value="TRANSMEMBRANE PROTEIN 116"/>
    <property type="match status" value="1"/>
</dbReference>
<dbReference type="EMBL" id="JAGPYM010000008">
    <property type="protein sequence ID" value="KAH6891516.1"/>
    <property type="molecule type" value="Genomic_DNA"/>
</dbReference>
<dbReference type="Gene3D" id="1.20.1070.10">
    <property type="entry name" value="Rhodopsin 7-helix transmembrane proteins"/>
    <property type="match status" value="1"/>
</dbReference>
<feature type="transmembrane region" description="Helical" evidence="6">
    <location>
        <begin position="142"/>
        <end position="165"/>
    </location>
</feature>
<evidence type="ECO:0000256" key="5">
    <source>
        <dbReference type="SAM" id="MobiDB-lite"/>
    </source>
</evidence>